<dbReference type="AlphaFoldDB" id="A0A0F8VY48"/>
<reference evidence="1" key="1">
    <citation type="journal article" date="2015" name="Nature">
        <title>Complex archaea that bridge the gap between prokaryotes and eukaryotes.</title>
        <authorList>
            <person name="Spang A."/>
            <person name="Saw J.H."/>
            <person name="Jorgensen S.L."/>
            <person name="Zaremba-Niedzwiedzka K."/>
            <person name="Martijn J."/>
            <person name="Lind A.E."/>
            <person name="van Eijk R."/>
            <person name="Schleper C."/>
            <person name="Guy L."/>
            <person name="Ettema T.J."/>
        </authorList>
    </citation>
    <scope>NUCLEOTIDE SEQUENCE</scope>
</reference>
<gene>
    <name evidence="1" type="ORF">LCGC14_3136660</name>
</gene>
<name>A0A0F8VY48_9ZZZZ</name>
<evidence type="ECO:0000313" key="1">
    <source>
        <dbReference type="EMBL" id="KKK49277.1"/>
    </source>
</evidence>
<accession>A0A0F8VY48</accession>
<sequence length="72" mass="8498">MVEPEISNEEINEFKSMFESIDDNTVIQLIKETNQKPITYNLSNKQLKNLNPIRAKILANKMTKLNKIRRKH</sequence>
<proteinExistence type="predicted"/>
<protein>
    <submittedName>
        <fullName evidence="1">Uncharacterized protein</fullName>
    </submittedName>
</protein>
<dbReference type="EMBL" id="LAZR01068631">
    <property type="protein sequence ID" value="KKK49277.1"/>
    <property type="molecule type" value="Genomic_DNA"/>
</dbReference>
<organism evidence="1">
    <name type="scientific">marine sediment metagenome</name>
    <dbReference type="NCBI Taxonomy" id="412755"/>
    <lineage>
        <taxon>unclassified sequences</taxon>
        <taxon>metagenomes</taxon>
        <taxon>ecological metagenomes</taxon>
    </lineage>
</organism>
<comment type="caution">
    <text evidence="1">The sequence shown here is derived from an EMBL/GenBank/DDBJ whole genome shotgun (WGS) entry which is preliminary data.</text>
</comment>